<dbReference type="Proteomes" id="UP000672027">
    <property type="component" value="Chromosome"/>
</dbReference>
<evidence type="ECO:0000313" key="3">
    <source>
        <dbReference type="Proteomes" id="UP000672027"/>
    </source>
</evidence>
<dbReference type="RefSeq" id="WP_210228968.1">
    <property type="nucleotide sequence ID" value="NZ_CP072800.1"/>
</dbReference>
<feature type="signal peptide" evidence="1">
    <location>
        <begin position="1"/>
        <end position="19"/>
    </location>
</feature>
<evidence type="ECO:0000256" key="1">
    <source>
        <dbReference type="SAM" id="SignalP"/>
    </source>
</evidence>
<keyword evidence="3" id="KW-1185">Reference proteome</keyword>
<name>A0ABX7X7A7_9GAMM</name>
<sequence>MKTRLLVFIPLLFAASVSANDFAEIPDFNPNTATMMISAARGISPKTTGKYGDISLDQSNGQLAIVDNISSPSCVAFLQLANNTSDANQSLSADTINLNCN</sequence>
<accession>A0ABX7X7A7</accession>
<feature type="chain" id="PRO_5045226568" evidence="1">
    <location>
        <begin position="20"/>
        <end position="101"/>
    </location>
</feature>
<dbReference type="EMBL" id="CP072800">
    <property type="protein sequence ID" value="QTR50968.1"/>
    <property type="molecule type" value="Genomic_DNA"/>
</dbReference>
<reference evidence="2 3" key="1">
    <citation type="submission" date="2021-04" db="EMBL/GenBank/DDBJ databases">
        <title>Genomics, taxonomy and metabolism of representatives of sulfur bacteria of the genus Thiothrix: Thiothrix fructosivorans QT, Thiothrix unzii A1T and three new species, Thiothrix subterranea sp. nov., Thiothrix litoralis sp. nov. and 'Candidatus Thiothrix anitrata' sp. nov.</title>
        <authorList>
            <person name="Ravin N.V."/>
            <person name="Smolyakov D."/>
            <person name="Rudenko T.S."/>
            <person name="Mardanov A.V."/>
            <person name="Beletsky A.V."/>
            <person name="Markov N.D."/>
            <person name="Fomenkov A.I."/>
            <person name="Roberts R.J."/>
            <person name="Karnachuk O.V."/>
            <person name="Novikov A."/>
            <person name="Grabovich M.Y."/>
        </authorList>
    </citation>
    <scope>NUCLEOTIDE SEQUENCE [LARGE SCALE GENOMIC DNA]</scope>
    <source>
        <strain evidence="2 3">A52</strain>
    </source>
</reference>
<protein>
    <submittedName>
        <fullName evidence="2">Uncharacterized protein</fullName>
    </submittedName>
</protein>
<proteinExistence type="predicted"/>
<gene>
    <name evidence="2" type="ORF">J8380_05230</name>
</gene>
<keyword evidence="1" id="KW-0732">Signal</keyword>
<evidence type="ECO:0000313" key="2">
    <source>
        <dbReference type="EMBL" id="QTR50968.1"/>
    </source>
</evidence>
<organism evidence="2 3">
    <name type="scientific">Candidatus Thiothrix anitrata</name>
    <dbReference type="NCBI Taxonomy" id="2823902"/>
    <lineage>
        <taxon>Bacteria</taxon>
        <taxon>Pseudomonadati</taxon>
        <taxon>Pseudomonadota</taxon>
        <taxon>Gammaproteobacteria</taxon>
        <taxon>Thiotrichales</taxon>
        <taxon>Thiotrichaceae</taxon>
        <taxon>Thiothrix</taxon>
    </lineage>
</organism>